<sequence>MARFPCGRRASAQVPLSRWALISSIALAKYLSPSGRRRASARVFGSIAVDVNEVGPRCIGLWFMGRRFPVRCWARCCT</sequence>
<reference evidence="2" key="2">
    <citation type="submission" date="2015-01" db="EMBL/GenBank/DDBJ databases">
        <title>Evolutionary Origins and Diversification of the Mycorrhizal Mutualists.</title>
        <authorList>
            <consortium name="DOE Joint Genome Institute"/>
            <consortium name="Mycorrhizal Genomics Consortium"/>
            <person name="Kohler A."/>
            <person name="Kuo A."/>
            <person name="Nagy L.G."/>
            <person name="Floudas D."/>
            <person name="Copeland A."/>
            <person name="Barry K.W."/>
            <person name="Cichocki N."/>
            <person name="Veneault-Fourrey C."/>
            <person name="LaButti K."/>
            <person name="Lindquist E.A."/>
            <person name="Lipzen A."/>
            <person name="Lundell T."/>
            <person name="Morin E."/>
            <person name="Murat C."/>
            <person name="Riley R."/>
            <person name="Ohm R."/>
            <person name="Sun H."/>
            <person name="Tunlid A."/>
            <person name="Henrissat B."/>
            <person name="Grigoriev I.V."/>
            <person name="Hibbett D.S."/>
            <person name="Martin F."/>
        </authorList>
    </citation>
    <scope>NUCLEOTIDE SEQUENCE [LARGE SCALE GENOMIC DNA]</scope>
    <source>
        <strain evidence="2">MAFF 305830</strain>
    </source>
</reference>
<accession>A0A0C3ABX0</accession>
<reference evidence="1 2" key="1">
    <citation type="submission" date="2014-04" db="EMBL/GenBank/DDBJ databases">
        <authorList>
            <consortium name="DOE Joint Genome Institute"/>
            <person name="Kuo A."/>
            <person name="Zuccaro A."/>
            <person name="Kohler A."/>
            <person name="Nagy L.G."/>
            <person name="Floudas D."/>
            <person name="Copeland A."/>
            <person name="Barry K.W."/>
            <person name="Cichocki N."/>
            <person name="Veneault-Fourrey C."/>
            <person name="LaButti K."/>
            <person name="Lindquist E.A."/>
            <person name="Lipzen A."/>
            <person name="Lundell T."/>
            <person name="Morin E."/>
            <person name="Murat C."/>
            <person name="Sun H."/>
            <person name="Tunlid A."/>
            <person name="Henrissat B."/>
            <person name="Grigoriev I.V."/>
            <person name="Hibbett D.S."/>
            <person name="Martin F."/>
            <person name="Nordberg H.P."/>
            <person name="Cantor M.N."/>
            <person name="Hua S.X."/>
        </authorList>
    </citation>
    <scope>NUCLEOTIDE SEQUENCE [LARGE SCALE GENOMIC DNA]</scope>
    <source>
        <strain evidence="1 2">MAFF 305830</strain>
    </source>
</reference>
<gene>
    <name evidence="1" type="ORF">M408DRAFT_293409</name>
</gene>
<proteinExistence type="predicted"/>
<dbReference type="EMBL" id="KN824363">
    <property type="protein sequence ID" value="KIM22110.1"/>
    <property type="molecule type" value="Genomic_DNA"/>
</dbReference>
<organism evidence="1 2">
    <name type="scientific">Serendipita vermifera MAFF 305830</name>
    <dbReference type="NCBI Taxonomy" id="933852"/>
    <lineage>
        <taxon>Eukaryota</taxon>
        <taxon>Fungi</taxon>
        <taxon>Dikarya</taxon>
        <taxon>Basidiomycota</taxon>
        <taxon>Agaricomycotina</taxon>
        <taxon>Agaricomycetes</taxon>
        <taxon>Sebacinales</taxon>
        <taxon>Serendipitaceae</taxon>
        <taxon>Serendipita</taxon>
    </lineage>
</organism>
<dbReference type="Proteomes" id="UP000054097">
    <property type="component" value="Unassembled WGS sequence"/>
</dbReference>
<evidence type="ECO:0000313" key="1">
    <source>
        <dbReference type="EMBL" id="KIM22110.1"/>
    </source>
</evidence>
<dbReference type="AlphaFoldDB" id="A0A0C3ABX0"/>
<keyword evidence="2" id="KW-1185">Reference proteome</keyword>
<name>A0A0C3ABX0_SERVB</name>
<dbReference type="HOGENOM" id="CLU_2623542_0_0_1"/>
<protein>
    <submittedName>
        <fullName evidence="1">Uncharacterized protein</fullName>
    </submittedName>
</protein>
<evidence type="ECO:0000313" key="2">
    <source>
        <dbReference type="Proteomes" id="UP000054097"/>
    </source>
</evidence>